<sequence>MEPRSTGRSRSLLLTGMTDAVTRCRDFTRDALIDWRWMPDNRDDSEDVLLLVSEVVANACLHAGGPRTLLLECTDDLLRVEVTDDNPVAPTPRSRPDAARPGGYGLLIVERIARRWGTLPLADGKCVWAEIDSPLRSPDARGPQPVSS</sequence>
<keyword evidence="1" id="KW-0808">Transferase</keyword>
<name>A0ABY5Q593_9ACTN</name>
<dbReference type="GO" id="GO:0005524">
    <property type="term" value="F:ATP binding"/>
    <property type="evidence" value="ECO:0007669"/>
    <property type="project" value="UniProtKB-KW"/>
</dbReference>
<evidence type="ECO:0000313" key="3">
    <source>
        <dbReference type="EMBL" id="UUY51622.1"/>
    </source>
</evidence>
<evidence type="ECO:0000313" key="4">
    <source>
        <dbReference type="Proteomes" id="UP001057738"/>
    </source>
</evidence>
<dbReference type="PANTHER" id="PTHR35526">
    <property type="entry name" value="ANTI-SIGMA-F FACTOR RSBW-RELATED"/>
    <property type="match status" value="1"/>
</dbReference>
<dbReference type="InterPro" id="IPR050267">
    <property type="entry name" value="Anti-sigma-factor_SerPK"/>
</dbReference>
<keyword evidence="1" id="KW-0723">Serine/threonine-protein kinase</keyword>
<proteinExistence type="predicted"/>
<dbReference type="Pfam" id="PF13581">
    <property type="entry name" value="HATPase_c_2"/>
    <property type="match status" value="1"/>
</dbReference>
<evidence type="ECO:0000259" key="2">
    <source>
        <dbReference type="Pfam" id="PF13581"/>
    </source>
</evidence>
<evidence type="ECO:0000256" key="1">
    <source>
        <dbReference type="ARBA" id="ARBA00022527"/>
    </source>
</evidence>
<accession>A0ABY5Q593</accession>
<dbReference type="InterPro" id="IPR036890">
    <property type="entry name" value="HATPase_C_sf"/>
</dbReference>
<feature type="domain" description="Histidine kinase/HSP90-like ATPase" evidence="2">
    <location>
        <begin position="20"/>
        <end position="115"/>
    </location>
</feature>
<dbReference type="EMBL" id="CP102514">
    <property type="protein sequence ID" value="UUY51622.1"/>
    <property type="molecule type" value="Genomic_DNA"/>
</dbReference>
<dbReference type="Proteomes" id="UP001057738">
    <property type="component" value="Chromosome"/>
</dbReference>
<dbReference type="CDD" id="cd16936">
    <property type="entry name" value="HATPase_RsbW-like"/>
    <property type="match status" value="1"/>
</dbReference>
<dbReference type="PANTHER" id="PTHR35526:SF3">
    <property type="entry name" value="ANTI-SIGMA-F FACTOR RSBW"/>
    <property type="match status" value="1"/>
</dbReference>
<gene>
    <name evidence="3" type="ORF">NRK68_32890</name>
</gene>
<dbReference type="RefSeq" id="WP_183064805.1">
    <property type="nucleotide sequence ID" value="NZ_CP102514.1"/>
</dbReference>
<dbReference type="SUPFAM" id="SSF55874">
    <property type="entry name" value="ATPase domain of HSP90 chaperone/DNA topoisomerase II/histidine kinase"/>
    <property type="match status" value="1"/>
</dbReference>
<keyword evidence="3" id="KW-0067">ATP-binding</keyword>
<organism evidence="3 4">
    <name type="scientific">Streptomyces yangpuensis</name>
    <dbReference type="NCBI Taxonomy" id="1648182"/>
    <lineage>
        <taxon>Bacteria</taxon>
        <taxon>Bacillati</taxon>
        <taxon>Actinomycetota</taxon>
        <taxon>Actinomycetes</taxon>
        <taxon>Kitasatosporales</taxon>
        <taxon>Streptomycetaceae</taxon>
        <taxon>Streptomyces</taxon>
    </lineage>
</organism>
<keyword evidence="4" id="KW-1185">Reference proteome</keyword>
<protein>
    <submittedName>
        <fullName evidence="3">ATP-binding protein</fullName>
    </submittedName>
</protein>
<dbReference type="GeneID" id="95578333"/>
<reference evidence="3" key="1">
    <citation type="submission" date="2022-08" db="EMBL/GenBank/DDBJ databases">
        <authorList>
            <person name="Tian L."/>
        </authorList>
    </citation>
    <scope>NUCLEOTIDE SEQUENCE</scope>
    <source>
        <strain evidence="3">CM253</strain>
    </source>
</reference>
<dbReference type="InterPro" id="IPR003594">
    <property type="entry name" value="HATPase_dom"/>
</dbReference>
<keyword evidence="3" id="KW-0547">Nucleotide-binding</keyword>
<keyword evidence="1" id="KW-0418">Kinase</keyword>
<dbReference type="Gene3D" id="3.30.565.10">
    <property type="entry name" value="Histidine kinase-like ATPase, C-terminal domain"/>
    <property type="match status" value="1"/>
</dbReference>